<keyword evidence="4" id="KW-1185">Reference proteome</keyword>
<evidence type="ECO:0000313" key="4">
    <source>
        <dbReference type="Proteomes" id="UP000266615"/>
    </source>
</evidence>
<dbReference type="GO" id="GO:0005886">
    <property type="term" value="C:plasma membrane"/>
    <property type="evidence" value="ECO:0007669"/>
    <property type="project" value="InterPro"/>
</dbReference>
<gene>
    <name evidence="3" type="ORF">D3250_04190</name>
</gene>
<evidence type="ECO:0000259" key="2">
    <source>
        <dbReference type="Pfam" id="PF10099"/>
    </source>
</evidence>
<protein>
    <submittedName>
        <fullName evidence="3">Anti-sigma factor</fullName>
    </submittedName>
</protein>
<sequence length="284" mass="29860">MMAEQSSTSHGPAPTRHLTDESLADLAYASKTGSIDAGQPRYADHLILCAECREALATTIRVLEALQNPVEMEEPPPELWDRIAADLGSEFAPDANDSESAATNTAAAEPPYADPAEERSTVHYLRPRRNLSWWTPLAAAASGLLIGGAAVAGILLNQADAEEPPPVATTTVIGEATLDPVAAEEFSGAASMFETEQGTMEITVEITSAPEADDGYFELWLRDEDASRLHSLGAVSPGTTTIEVPVGIDLGEYPVVDVSHEHFDGDPGHGGVTLAAGAMEQAGE</sequence>
<name>A0A3A4F3S6_9MICC</name>
<feature type="compositionally biased region" description="Low complexity" evidence="1">
    <location>
        <begin position="98"/>
        <end position="111"/>
    </location>
</feature>
<comment type="caution">
    <text evidence="3">The sequence shown here is derived from an EMBL/GenBank/DDBJ whole genome shotgun (WGS) entry which is preliminary data.</text>
</comment>
<feature type="region of interest" description="Disordered" evidence="1">
    <location>
        <begin position="90"/>
        <end position="119"/>
    </location>
</feature>
<reference evidence="3 4" key="1">
    <citation type="submission" date="2018-09" db="EMBL/GenBank/DDBJ databases">
        <title>Nesterenkonia natronophila sp. nov., an alkaliphilic actinobacteriume isolated from a soda lake, and emended description of the genus Nesterenkonia.</title>
        <authorList>
            <person name="Menes R.J."/>
            <person name="Iriarte A."/>
        </authorList>
    </citation>
    <scope>NUCLEOTIDE SEQUENCE [LARGE SCALE GENOMIC DNA]</scope>
    <source>
        <strain evidence="3 4">M8</strain>
    </source>
</reference>
<dbReference type="EMBL" id="QYZP01000001">
    <property type="protein sequence ID" value="RJN33012.1"/>
    <property type="molecule type" value="Genomic_DNA"/>
</dbReference>
<evidence type="ECO:0000313" key="3">
    <source>
        <dbReference type="EMBL" id="RJN33012.1"/>
    </source>
</evidence>
<dbReference type="Pfam" id="PF10099">
    <property type="entry name" value="RskA_C"/>
    <property type="match status" value="1"/>
</dbReference>
<accession>A0A3A4F3S6</accession>
<dbReference type="Proteomes" id="UP000266615">
    <property type="component" value="Unassembled WGS sequence"/>
</dbReference>
<evidence type="ECO:0000256" key="1">
    <source>
        <dbReference type="SAM" id="MobiDB-lite"/>
    </source>
</evidence>
<organism evidence="3 4">
    <name type="scientific">Nesterenkonia natronophila</name>
    <dbReference type="NCBI Taxonomy" id="2174932"/>
    <lineage>
        <taxon>Bacteria</taxon>
        <taxon>Bacillati</taxon>
        <taxon>Actinomycetota</taxon>
        <taxon>Actinomycetes</taxon>
        <taxon>Micrococcales</taxon>
        <taxon>Micrococcaceae</taxon>
        <taxon>Nesterenkonia</taxon>
    </lineage>
</organism>
<dbReference type="AlphaFoldDB" id="A0A3A4F3S6"/>
<proteinExistence type="predicted"/>
<dbReference type="InterPro" id="IPR018764">
    <property type="entry name" value="RskA_C"/>
</dbReference>
<feature type="domain" description="Anti-sigma K factor RskA C-terminal" evidence="2">
    <location>
        <begin position="137"/>
        <end position="268"/>
    </location>
</feature>